<dbReference type="EMBL" id="JAXQNO010000003">
    <property type="protein sequence ID" value="KAK4800323.1"/>
    <property type="molecule type" value="Genomic_DNA"/>
</dbReference>
<dbReference type="PANTHER" id="PTHR46781">
    <property type="entry name" value="ALPHA 1,4-GLYCOSYLTRANSFERASE FAMILY PROTEIN"/>
    <property type="match status" value="1"/>
</dbReference>
<feature type="transmembrane region" description="Helical" evidence="1">
    <location>
        <begin position="12"/>
        <end position="31"/>
    </location>
</feature>
<dbReference type="SUPFAM" id="SSF53448">
    <property type="entry name" value="Nucleotide-diphospho-sugar transferases"/>
    <property type="match status" value="1"/>
</dbReference>
<gene>
    <name evidence="3" type="ORF">SAY86_020810</name>
</gene>
<reference evidence="3 4" key="1">
    <citation type="journal article" date="2023" name="Hortic Res">
        <title>Pangenome of water caltrop reveals structural variations and asymmetric subgenome divergence after allopolyploidization.</title>
        <authorList>
            <person name="Zhang X."/>
            <person name="Chen Y."/>
            <person name="Wang L."/>
            <person name="Yuan Y."/>
            <person name="Fang M."/>
            <person name="Shi L."/>
            <person name="Lu R."/>
            <person name="Comes H.P."/>
            <person name="Ma Y."/>
            <person name="Chen Y."/>
            <person name="Huang G."/>
            <person name="Zhou Y."/>
            <person name="Zheng Z."/>
            <person name="Qiu Y."/>
        </authorList>
    </citation>
    <scope>NUCLEOTIDE SEQUENCE [LARGE SCALE GENOMIC DNA]</scope>
    <source>
        <strain evidence="3">F231</strain>
    </source>
</reference>
<keyword evidence="4" id="KW-1185">Reference proteome</keyword>
<protein>
    <recommendedName>
        <fullName evidence="2">Alpha 1,4-glycosyltransferase domain-containing protein</fullName>
    </recommendedName>
</protein>
<dbReference type="InterPro" id="IPR007652">
    <property type="entry name" value="A1-4-GlycosylTfrase_dom"/>
</dbReference>
<keyword evidence="1" id="KW-0812">Transmembrane</keyword>
<name>A0AAN7M141_TRANT</name>
<proteinExistence type="predicted"/>
<dbReference type="AlphaFoldDB" id="A0AAN7M141"/>
<evidence type="ECO:0000256" key="1">
    <source>
        <dbReference type="SAM" id="Phobius"/>
    </source>
</evidence>
<accession>A0AAN7M141</accession>
<dbReference type="Pfam" id="PF04572">
    <property type="entry name" value="Gb3_synth"/>
    <property type="match status" value="1"/>
</dbReference>
<dbReference type="Gene3D" id="3.90.550.20">
    <property type="match status" value="1"/>
</dbReference>
<organism evidence="3 4">
    <name type="scientific">Trapa natans</name>
    <name type="common">Water chestnut</name>
    <dbReference type="NCBI Taxonomy" id="22666"/>
    <lineage>
        <taxon>Eukaryota</taxon>
        <taxon>Viridiplantae</taxon>
        <taxon>Streptophyta</taxon>
        <taxon>Embryophyta</taxon>
        <taxon>Tracheophyta</taxon>
        <taxon>Spermatophyta</taxon>
        <taxon>Magnoliopsida</taxon>
        <taxon>eudicotyledons</taxon>
        <taxon>Gunneridae</taxon>
        <taxon>Pentapetalae</taxon>
        <taxon>rosids</taxon>
        <taxon>malvids</taxon>
        <taxon>Myrtales</taxon>
        <taxon>Lythraceae</taxon>
        <taxon>Trapa</taxon>
    </lineage>
</organism>
<keyword evidence="1" id="KW-1133">Transmembrane helix</keyword>
<feature type="domain" description="Alpha 1,4-glycosyltransferase" evidence="2">
    <location>
        <begin position="267"/>
        <end position="388"/>
    </location>
</feature>
<dbReference type="Pfam" id="PF04488">
    <property type="entry name" value="Gly_transf_sug"/>
    <property type="match status" value="1"/>
</dbReference>
<evidence type="ECO:0000259" key="2">
    <source>
        <dbReference type="Pfam" id="PF04572"/>
    </source>
</evidence>
<dbReference type="Proteomes" id="UP001346149">
    <property type="component" value="Unassembled WGS sequence"/>
</dbReference>
<comment type="caution">
    <text evidence="3">The sequence shown here is derived from an EMBL/GenBank/DDBJ whole genome shotgun (WGS) entry which is preliminary data.</text>
</comment>
<dbReference type="PANTHER" id="PTHR46781:SF7">
    <property type="entry name" value="ALPHA 1,4-GLYCOSYLTRANSFERASE FAMILY PROTEIN"/>
    <property type="match status" value="1"/>
</dbReference>
<dbReference type="InterPro" id="IPR029044">
    <property type="entry name" value="Nucleotide-diphossugar_trans"/>
</dbReference>
<dbReference type="InterPro" id="IPR007577">
    <property type="entry name" value="GlycoTrfase_DXD_sugar-bd_CS"/>
</dbReference>
<evidence type="ECO:0000313" key="3">
    <source>
        <dbReference type="EMBL" id="KAK4800323.1"/>
    </source>
</evidence>
<keyword evidence="1" id="KW-0472">Membrane</keyword>
<dbReference type="InterPro" id="IPR044789">
    <property type="entry name" value="Put_A1-4-GlycosylTfrase_plant"/>
</dbReference>
<evidence type="ECO:0000313" key="4">
    <source>
        <dbReference type="Proteomes" id="UP001346149"/>
    </source>
</evidence>
<sequence length="394" mass="45231">MVEFSGKLPKASASTITIAALFITICAGSIMSNVSIYSSAFSAHTRLGEFIRRLNLGTEDDENLIIPVFKVTEAERIEWFMKKLPRLGFLEADTVAAERFHARILEFFGEGCRGKFYMTWFSPVKYFRRRDFWAMESLFKAHPDGCLLLISNTMDSMRGYRVLNPLIQRGYKVLPIFPNLPFLVENTPAETWLEMMKNGTKDPGVHFLMNLSNLIRLAVLYKYGGIYLDTDVVLLKDVTGLRNTVGAQSVDPKTRKWSRLNGAVMIFDKGHPVLLKFLQEFALTYNGNKWGHNGPYMVSRVVARLEMRPDHEINIVPPEAFYLVYWTRIERLFARPENGTERRWAEEVMGQLERLSYGIHLWNKKSGMLRVEEGSIISGLFYNHCIICGKSQLV</sequence>